<keyword evidence="2" id="KW-1185">Reference proteome</keyword>
<protein>
    <submittedName>
        <fullName evidence="1">Uncharacterized protein</fullName>
    </submittedName>
</protein>
<accession>A0ABU7JI85</accession>
<sequence length="123" mass="14318">MKTVHEAIAERGLEWDGFFEALHWNQAEGYYFANKDYCLSEFVCCQDEYEAVADNLKRGETQIEVTVCQGITDGFGTRETCKNCSYFRPELRDTKHYGLNPDNCRWRVGDSYFVQFKAKEGVQ</sequence>
<dbReference type="Proteomes" id="UP001339167">
    <property type="component" value="Unassembled WGS sequence"/>
</dbReference>
<comment type="caution">
    <text evidence="1">The sequence shown here is derived from an EMBL/GenBank/DDBJ whole genome shotgun (WGS) entry which is preliminary data.</text>
</comment>
<evidence type="ECO:0000313" key="2">
    <source>
        <dbReference type="Proteomes" id="UP001339167"/>
    </source>
</evidence>
<reference evidence="1 2" key="1">
    <citation type="submission" date="2023-06" db="EMBL/GenBank/DDBJ databases">
        <title>Alkalimonas sp., MEB004 an alkaliphilic bacterium isolated from Lonar Lake, India.</title>
        <authorList>
            <person name="Joshi A."/>
            <person name="Thite S."/>
        </authorList>
    </citation>
    <scope>NUCLEOTIDE SEQUENCE [LARGE SCALE GENOMIC DNA]</scope>
    <source>
        <strain evidence="1 2">MEB004</strain>
    </source>
</reference>
<dbReference type="RefSeq" id="WP_330088375.1">
    <property type="nucleotide sequence ID" value="NZ_JAUGZK010000009.1"/>
</dbReference>
<evidence type="ECO:0000313" key="1">
    <source>
        <dbReference type="EMBL" id="MEE2025053.1"/>
    </source>
</evidence>
<organism evidence="1 2">
    <name type="scientific">Alkalimonas mucilaginosa</name>
    <dbReference type="NCBI Taxonomy" id="3057676"/>
    <lineage>
        <taxon>Bacteria</taxon>
        <taxon>Pseudomonadati</taxon>
        <taxon>Pseudomonadota</taxon>
        <taxon>Gammaproteobacteria</taxon>
        <taxon>Alkalimonas</taxon>
    </lineage>
</organism>
<dbReference type="EMBL" id="JAUGZK010000009">
    <property type="protein sequence ID" value="MEE2025053.1"/>
    <property type="molecule type" value="Genomic_DNA"/>
</dbReference>
<proteinExistence type="predicted"/>
<name>A0ABU7JI85_9GAMM</name>
<gene>
    <name evidence="1" type="ORF">QWF21_12435</name>
</gene>